<dbReference type="EMBL" id="BEZZ01000943">
    <property type="protein sequence ID" value="GCC37115.1"/>
    <property type="molecule type" value="Genomic_DNA"/>
</dbReference>
<dbReference type="GO" id="GO:0030890">
    <property type="term" value="P:positive regulation of B cell proliferation"/>
    <property type="evidence" value="ECO:0007669"/>
    <property type="project" value="TreeGrafter"/>
</dbReference>
<dbReference type="SUPFAM" id="SSF49842">
    <property type="entry name" value="TNF-like"/>
    <property type="match status" value="1"/>
</dbReference>
<evidence type="ECO:0000256" key="1">
    <source>
        <dbReference type="ARBA" id="ARBA00004613"/>
    </source>
</evidence>
<reference evidence="8 9" key="1">
    <citation type="journal article" date="2018" name="Nat. Ecol. Evol.">
        <title>Shark genomes provide insights into elasmobranch evolution and the origin of vertebrates.</title>
        <authorList>
            <person name="Hara Y"/>
            <person name="Yamaguchi K"/>
            <person name="Onimaru K"/>
            <person name="Kadota M"/>
            <person name="Koyanagi M"/>
            <person name="Keeley SD"/>
            <person name="Tatsumi K"/>
            <person name="Tanaka K"/>
            <person name="Motone F"/>
            <person name="Kageyama Y"/>
            <person name="Nozu R"/>
            <person name="Adachi N"/>
            <person name="Nishimura O"/>
            <person name="Nakagawa R"/>
            <person name="Tanegashima C"/>
            <person name="Kiyatake I"/>
            <person name="Matsumoto R"/>
            <person name="Murakumo K"/>
            <person name="Nishida K"/>
            <person name="Terakita A"/>
            <person name="Kuratani S"/>
            <person name="Sato K"/>
            <person name="Hyodo S Kuraku.S."/>
        </authorList>
    </citation>
    <scope>NUCLEOTIDE SEQUENCE [LARGE SCALE GENOMIC DNA]</scope>
</reference>
<proteinExistence type="inferred from homology"/>
<dbReference type="STRING" id="137246.A0A401T394"/>
<keyword evidence="5" id="KW-1015">Disulfide bond</keyword>
<comment type="caution">
    <text evidence="8">The sequence shown here is derived from an EMBL/GenBank/DDBJ whole genome shotgun (WGS) entry which is preliminary data.</text>
</comment>
<dbReference type="Pfam" id="PF00229">
    <property type="entry name" value="TNF"/>
    <property type="match status" value="1"/>
</dbReference>
<evidence type="ECO:0000256" key="3">
    <source>
        <dbReference type="ARBA" id="ARBA00022514"/>
    </source>
</evidence>
<dbReference type="InterPro" id="IPR008983">
    <property type="entry name" value="Tumour_necrosis_fac-like_dom"/>
</dbReference>
<accession>A0A401T394</accession>
<keyword evidence="6" id="KW-0325">Glycoprotein</keyword>
<dbReference type="PANTHER" id="PTHR15151">
    <property type="entry name" value="PROTEIN EIGER"/>
    <property type="match status" value="1"/>
</dbReference>
<dbReference type="GO" id="GO:0016020">
    <property type="term" value="C:membrane"/>
    <property type="evidence" value="ECO:0007669"/>
    <property type="project" value="InterPro"/>
</dbReference>
<sequence>MNAAHQKTGFDLQHRCLIFSACVLASAALMSTYVAAVALQHVLALRAEISSIREELESFQFRLDHLAAGTKGPAANRSRSVRLAGERRGGEALRAGDVTLRGRRSLPEQGQQSFVQLIATNDQRPAVRASSCQKCLPGRHQPACRAERRPASSQNHVEGTLVPWMLSLKRGTALDRMGNKISVKEAGFFLIYSQVWYKDNIFTMGHLVKRIKANIVGSEPRTSILFRCIQNMPACCPNNSCFTAGVAKLEAGDELELVIPRVQAHVALNGDGTFFGAIQLP</sequence>
<comment type="subcellular location">
    <subcellularLocation>
        <location evidence="1">Secreted</location>
    </subcellularLocation>
</comment>
<comment type="similarity">
    <text evidence="2">Belongs to the tumor necrosis factor family.</text>
</comment>
<evidence type="ECO:0000256" key="5">
    <source>
        <dbReference type="ARBA" id="ARBA00023157"/>
    </source>
</evidence>
<evidence type="ECO:0000259" key="7">
    <source>
        <dbReference type="PROSITE" id="PS50049"/>
    </source>
</evidence>
<dbReference type="GO" id="GO:0005615">
    <property type="term" value="C:extracellular space"/>
    <property type="evidence" value="ECO:0007669"/>
    <property type="project" value="UniProtKB-KW"/>
</dbReference>
<name>A0A401T394_CHIPU</name>
<dbReference type="InterPro" id="IPR051748">
    <property type="entry name" value="TNF_Ligand_Superfamily"/>
</dbReference>
<gene>
    <name evidence="8" type="ORF">chiPu_0015616</name>
</gene>
<keyword evidence="3" id="KW-0202">Cytokine</keyword>
<organism evidence="8 9">
    <name type="scientific">Chiloscyllium punctatum</name>
    <name type="common">Brownbanded bambooshark</name>
    <name type="synonym">Hemiscyllium punctatum</name>
    <dbReference type="NCBI Taxonomy" id="137246"/>
    <lineage>
        <taxon>Eukaryota</taxon>
        <taxon>Metazoa</taxon>
        <taxon>Chordata</taxon>
        <taxon>Craniata</taxon>
        <taxon>Vertebrata</taxon>
        <taxon>Chondrichthyes</taxon>
        <taxon>Elasmobranchii</taxon>
        <taxon>Galeomorphii</taxon>
        <taxon>Galeoidea</taxon>
        <taxon>Orectolobiformes</taxon>
        <taxon>Hemiscylliidae</taxon>
        <taxon>Chiloscyllium</taxon>
    </lineage>
</organism>
<keyword evidence="4" id="KW-0964">Secreted</keyword>
<keyword evidence="9" id="KW-1185">Reference proteome</keyword>
<evidence type="ECO:0000256" key="6">
    <source>
        <dbReference type="ARBA" id="ARBA00023180"/>
    </source>
</evidence>
<evidence type="ECO:0000313" key="9">
    <source>
        <dbReference type="Proteomes" id="UP000287033"/>
    </source>
</evidence>
<evidence type="ECO:0000313" key="8">
    <source>
        <dbReference type="EMBL" id="GCC37115.1"/>
    </source>
</evidence>
<evidence type="ECO:0000256" key="4">
    <source>
        <dbReference type="ARBA" id="ARBA00022525"/>
    </source>
</evidence>
<dbReference type="OMA" id="MPACCPN"/>
<dbReference type="GO" id="GO:0006955">
    <property type="term" value="P:immune response"/>
    <property type="evidence" value="ECO:0007669"/>
    <property type="project" value="InterPro"/>
</dbReference>
<dbReference type="PANTHER" id="PTHR15151:SF24">
    <property type="entry name" value="A PROLIFERATION-INDUCING LIGAND-LIKE PROTEIN-RELATED"/>
    <property type="match status" value="1"/>
</dbReference>
<dbReference type="PROSITE" id="PS50049">
    <property type="entry name" value="THD_2"/>
    <property type="match status" value="1"/>
</dbReference>
<evidence type="ECO:0000256" key="2">
    <source>
        <dbReference type="ARBA" id="ARBA00008670"/>
    </source>
</evidence>
<dbReference type="InterPro" id="IPR006052">
    <property type="entry name" value="TNF_dom"/>
</dbReference>
<dbReference type="OrthoDB" id="5947373at2759"/>
<dbReference type="Gene3D" id="2.60.120.40">
    <property type="match status" value="1"/>
</dbReference>
<dbReference type="GO" id="GO:0005125">
    <property type="term" value="F:cytokine activity"/>
    <property type="evidence" value="ECO:0007669"/>
    <property type="project" value="UniProtKB-KW"/>
</dbReference>
<protein>
    <recommendedName>
        <fullName evidence="7">THD domain-containing protein</fullName>
    </recommendedName>
</protein>
<feature type="domain" description="THD" evidence="7">
    <location>
        <begin position="113"/>
        <end position="280"/>
    </location>
</feature>
<dbReference type="AlphaFoldDB" id="A0A401T394"/>
<dbReference type="GO" id="GO:0005164">
    <property type="term" value="F:tumor necrosis factor receptor binding"/>
    <property type="evidence" value="ECO:0007669"/>
    <property type="project" value="InterPro"/>
</dbReference>
<dbReference type="Proteomes" id="UP000287033">
    <property type="component" value="Unassembled WGS sequence"/>
</dbReference>